<accession>A0ABM8N9D2</accession>
<comment type="caution">
    <text evidence="11">The sequence shown here is derived from an EMBL/GenBank/DDBJ whole genome shotgun (WGS) entry which is preliminary data.</text>
</comment>
<comment type="similarity">
    <text evidence="1">Belongs to the ABC transporter superfamily.</text>
</comment>
<dbReference type="EC" id="3.6.3.-" evidence="11"/>
<keyword evidence="6" id="KW-0547">Nucleotide-binding</keyword>
<keyword evidence="5" id="KW-0997">Cell inner membrane</keyword>
<name>A0ABM8N9D2_9BURK</name>
<evidence type="ECO:0000256" key="3">
    <source>
        <dbReference type="ARBA" id="ARBA00022458"/>
    </source>
</evidence>
<dbReference type="PROSITE" id="PS00211">
    <property type="entry name" value="ABC_TRANSPORTER_1"/>
    <property type="match status" value="1"/>
</dbReference>
<evidence type="ECO:0000256" key="2">
    <source>
        <dbReference type="ARBA" id="ARBA00022448"/>
    </source>
</evidence>
<keyword evidence="11" id="KW-0378">Hydrolase</keyword>
<evidence type="ECO:0000313" key="12">
    <source>
        <dbReference type="Proteomes" id="UP000598032"/>
    </source>
</evidence>
<dbReference type="InterPro" id="IPR027417">
    <property type="entry name" value="P-loop_NTPase"/>
</dbReference>
<evidence type="ECO:0000256" key="1">
    <source>
        <dbReference type="ARBA" id="ARBA00005417"/>
    </source>
</evidence>
<protein>
    <submittedName>
        <fullName evidence="11">Linearmycin resistance ATP-binding protein LnrL</fullName>
        <ecNumber evidence="11">3.6.3.-</ecNumber>
    </submittedName>
</protein>
<dbReference type="Proteomes" id="UP000598032">
    <property type="component" value="Unassembled WGS sequence"/>
</dbReference>
<dbReference type="SUPFAM" id="SSF52540">
    <property type="entry name" value="P-loop containing nucleoside triphosphate hydrolases"/>
    <property type="match status" value="1"/>
</dbReference>
<dbReference type="InterPro" id="IPR005978">
    <property type="entry name" value="ABC_transptNodI"/>
</dbReference>
<keyword evidence="12" id="KW-1185">Reference proteome</keyword>
<organism evidence="11 12">
    <name type="scientific">Paraburkholderia metrosideri</name>
    <dbReference type="NCBI Taxonomy" id="580937"/>
    <lineage>
        <taxon>Bacteria</taxon>
        <taxon>Pseudomonadati</taxon>
        <taxon>Pseudomonadota</taxon>
        <taxon>Betaproteobacteria</taxon>
        <taxon>Burkholderiales</taxon>
        <taxon>Burkholderiaceae</taxon>
        <taxon>Paraburkholderia</taxon>
    </lineage>
</organism>
<evidence type="ECO:0000256" key="6">
    <source>
        <dbReference type="ARBA" id="ARBA00022741"/>
    </source>
</evidence>
<keyword evidence="2" id="KW-0813">Transport</keyword>
<dbReference type="PANTHER" id="PTHR42711">
    <property type="entry name" value="ABC TRANSPORTER ATP-BINDING PROTEIN"/>
    <property type="match status" value="1"/>
</dbReference>
<keyword evidence="4" id="KW-1003">Cell membrane</keyword>
<evidence type="ECO:0000259" key="10">
    <source>
        <dbReference type="PROSITE" id="PS50893"/>
    </source>
</evidence>
<keyword evidence="9" id="KW-0472">Membrane</keyword>
<dbReference type="RefSeq" id="WP_201640528.1">
    <property type="nucleotide sequence ID" value="NZ_CAJHCP010000001.1"/>
</dbReference>
<evidence type="ECO:0000256" key="5">
    <source>
        <dbReference type="ARBA" id="ARBA00022519"/>
    </source>
</evidence>
<dbReference type="NCBIfam" id="NF010060">
    <property type="entry name" value="PRK13537.1"/>
    <property type="match status" value="1"/>
</dbReference>
<reference evidence="11 12" key="1">
    <citation type="submission" date="2020-10" db="EMBL/GenBank/DDBJ databases">
        <authorList>
            <person name="Peeters C."/>
        </authorList>
    </citation>
    <scope>NUCLEOTIDE SEQUENCE [LARGE SCALE GENOMIC DNA]</scope>
    <source>
        <strain evidence="11 12">LMG 28140</strain>
    </source>
</reference>
<dbReference type="PROSITE" id="PS50893">
    <property type="entry name" value="ABC_TRANSPORTER_2"/>
    <property type="match status" value="1"/>
</dbReference>
<dbReference type="NCBIfam" id="TIGR01288">
    <property type="entry name" value="nodI"/>
    <property type="match status" value="1"/>
</dbReference>
<dbReference type="InterPro" id="IPR003439">
    <property type="entry name" value="ABC_transporter-like_ATP-bd"/>
</dbReference>
<dbReference type="EMBL" id="CAJHCP010000001">
    <property type="protein sequence ID" value="CAD6509730.1"/>
    <property type="molecule type" value="Genomic_DNA"/>
</dbReference>
<keyword evidence="8" id="KW-1278">Translocase</keyword>
<gene>
    <name evidence="11" type="primary">lnrL_1</name>
    <name evidence="11" type="ORF">LMG28140_00281</name>
</gene>
<evidence type="ECO:0000256" key="7">
    <source>
        <dbReference type="ARBA" id="ARBA00022840"/>
    </source>
</evidence>
<dbReference type="Pfam" id="PF00005">
    <property type="entry name" value="ABC_tran"/>
    <property type="match status" value="1"/>
</dbReference>
<dbReference type="GO" id="GO:0005524">
    <property type="term" value="F:ATP binding"/>
    <property type="evidence" value="ECO:0007669"/>
    <property type="project" value="UniProtKB-KW"/>
</dbReference>
<dbReference type="InterPro" id="IPR050763">
    <property type="entry name" value="ABC_transporter_ATP-binding"/>
</dbReference>
<evidence type="ECO:0000313" key="11">
    <source>
        <dbReference type="EMBL" id="CAD6509730.1"/>
    </source>
</evidence>
<keyword evidence="7 11" id="KW-0067">ATP-binding</keyword>
<keyword evidence="3" id="KW-0536">Nodulation</keyword>
<feature type="domain" description="ABC transporter" evidence="10">
    <location>
        <begin position="6"/>
        <end position="236"/>
    </location>
</feature>
<dbReference type="InterPro" id="IPR003593">
    <property type="entry name" value="AAA+_ATPase"/>
</dbReference>
<dbReference type="GO" id="GO:0016787">
    <property type="term" value="F:hydrolase activity"/>
    <property type="evidence" value="ECO:0007669"/>
    <property type="project" value="UniProtKB-KW"/>
</dbReference>
<dbReference type="SMART" id="SM00382">
    <property type="entry name" value="AAA"/>
    <property type="match status" value="1"/>
</dbReference>
<dbReference type="InterPro" id="IPR017871">
    <property type="entry name" value="ABC_transporter-like_CS"/>
</dbReference>
<proteinExistence type="inferred from homology"/>
<evidence type="ECO:0000256" key="9">
    <source>
        <dbReference type="ARBA" id="ARBA00023136"/>
    </source>
</evidence>
<evidence type="ECO:0000256" key="4">
    <source>
        <dbReference type="ARBA" id="ARBA00022475"/>
    </source>
</evidence>
<sequence length="304" mass="33669">MSEAAIEFHQVRKSYGEKTVVDGLSFHVNAGECFGLLGPNGAGKTTTLRMLLGIASPDSGAIHLCGEPIPGRARVARARVGVVPQFDNLDPDFTVRENLLVFGRYFGLSAAQCRAVVPSLLEFARLESKADARVSELSGGMKRRLTLARALVNDPDVLIMDEPTTGLDPQARHLIWERLRSLLARGKTILLTTHFMEEAERLCHRLCVIEEGRKIAEGAPSELIATEIGCDVIEIFGPDPFTLRDELAPLVERSEISGETLFCYVNDAQPVHARLKQRADLRYLHRPANLEDVFLRLTGREMQD</sequence>
<evidence type="ECO:0000256" key="8">
    <source>
        <dbReference type="ARBA" id="ARBA00022967"/>
    </source>
</evidence>
<dbReference type="PANTHER" id="PTHR42711:SF5">
    <property type="entry name" value="ABC TRANSPORTER ATP-BINDING PROTEIN NATA"/>
    <property type="match status" value="1"/>
</dbReference>
<dbReference type="Gene3D" id="3.40.50.300">
    <property type="entry name" value="P-loop containing nucleotide triphosphate hydrolases"/>
    <property type="match status" value="1"/>
</dbReference>
<dbReference type="CDD" id="cd03263">
    <property type="entry name" value="ABC_subfamily_A"/>
    <property type="match status" value="1"/>
</dbReference>